<evidence type="ECO:0000256" key="1">
    <source>
        <dbReference type="SAM" id="Phobius"/>
    </source>
</evidence>
<organism evidence="2">
    <name type="scientific">Rhizophora mucronata</name>
    <name type="common">Asiatic mangrove</name>
    <dbReference type="NCBI Taxonomy" id="61149"/>
    <lineage>
        <taxon>Eukaryota</taxon>
        <taxon>Viridiplantae</taxon>
        <taxon>Streptophyta</taxon>
        <taxon>Embryophyta</taxon>
        <taxon>Tracheophyta</taxon>
        <taxon>Spermatophyta</taxon>
        <taxon>Magnoliopsida</taxon>
        <taxon>eudicotyledons</taxon>
        <taxon>Gunneridae</taxon>
        <taxon>Pentapetalae</taxon>
        <taxon>rosids</taxon>
        <taxon>fabids</taxon>
        <taxon>Malpighiales</taxon>
        <taxon>Rhizophoraceae</taxon>
        <taxon>Rhizophora</taxon>
    </lineage>
</organism>
<protein>
    <submittedName>
        <fullName evidence="2">Uncharacterized protein MANES_01G006100</fullName>
    </submittedName>
</protein>
<dbReference type="AlphaFoldDB" id="A0A2P2LW93"/>
<keyword evidence="1" id="KW-1133">Transmembrane helix</keyword>
<accession>A0A2P2LW93</accession>
<name>A0A2P2LW93_RHIMU</name>
<sequence>MTCFTGKQRLWALLTAHLLVVFSLYLFTSLPITLLNHLRSNNYLWFFFHVMSSIPSLAHKTKEERGIICFSILCLHVYDLTPYIHAQTPYHFLLFQNEQQFNISQSGLTRIRMLQIQKKETYS</sequence>
<reference evidence="2" key="1">
    <citation type="submission" date="2018-02" db="EMBL/GenBank/DDBJ databases">
        <title>Rhizophora mucronata_Transcriptome.</title>
        <authorList>
            <person name="Meera S.P."/>
            <person name="Sreeshan A."/>
            <person name="Augustine A."/>
        </authorList>
    </citation>
    <scope>NUCLEOTIDE SEQUENCE</scope>
    <source>
        <tissue evidence="2">Leaf</tissue>
    </source>
</reference>
<dbReference type="EMBL" id="GGEC01041750">
    <property type="protein sequence ID" value="MBX22234.1"/>
    <property type="molecule type" value="Transcribed_RNA"/>
</dbReference>
<evidence type="ECO:0000313" key="2">
    <source>
        <dbReference type="EMBL" id="MBX22234.1"/>
    </source>
</evidence>
<keyword evidence="1" id="KW-0472">Membrane</keyword>
<keyword evidence="1" id="KW-0812">Transmembrane</keyword>
<feature type="transmembrane region" description="Helical" evidence="1">
    <location>
        <begin position="12"/>
        <end position="30"/>
    </location>
</feature>
<proteinExistence type="predicted"/>